<reference evidence="1" key="1">
    <citation type="submission" date="2020-02" db="EMBL/GenBank/DDBJ databases">
        <authorList>
            <person name="Meier V. D."/>
        </authorList>
    </citation>
    <scope>NUCLEOTIDE SEQUENCE</scope>
    <source>
        <strain evidence="1">AVDCRST_MAG68</strain>
    </source>
</reference>
<gene>
    <name evidence="1" type="ORF">AVDCRST_MAG68-1859</name>
</gene>
<name>A0A6J4L1W5_9BACT</name>
<accession>A0A6J4L1W5</accession>
<organism evidence="1">
    <name type="scientific">uncultured Gemmatimonadota bacterium</name>
    <dbReference type="NCBI Taxonomy" id="203437"/>
    <lineage>
        <taxon>Bacteria</taxon>
        <taxon>Pseudomonadati</taxon>
        <taxon>Gemmatimonadota</taxon>
        <taxon>environmental samples</taxon>
    </lineage>
</organism>
<sequence>MIRIPFFLAGVTFGQNATDPTPLGSPTHIVKFDRRDYPGVDSIVFMPSLHTAAAPANAFADVYNHTQMAVVVGSEVQTNSTSPVWLESRNLYAALPDGQVTLGIRLRTDTQGTASLVTAAYLILYRR</sequence>
<dbReference type="AlphaFoldDB" id="A0A6J4L1W5"/>
<dbReference type="EMBL" id="CADCTW010000093">
    <property type="protein sequence ID" value="CAA9320925.1"/>
    <property type="molecule type" value="Genomic_DNA"/>
</dbReference>
<protein>
    <submittedName>
        <fullName evidence="1">Uncharacterized protein</fullName>
    </submittedName>
</protein>
<evidence type="ECO:0000313" key="1">
    <source>
        <dbReference type="EMBL" id="CAA9320925.1"/>
    </source>
</evidence>
<proteinExistence type="predicted"/>